<organism evidence="3 4">
    <name type="scientific">Microbacterium sediminicola</name>
    <dbReference type="NCBI Taxonomy" id="415210"/>
    <lineage>
        <taxon>Bacteria</taxon>
        <taxon>Bacillati</taxon>
        <taxon>Actinomycetota</taxon>
        <taxon>Actinomycetes</taxon>
        <taxon>Micrococcales</taxon>
        <taxon>Microbacteriaceae</taxon>
        <taxon>Microbacterium</taxon>
    </lineage>
</organism>
<gene>
    <name evidence="3" type="ORF">GCM10009808_26660</name>
</gene>
<comment type="caution">
    <text evidence="3">The sequence shown here is derived from an EMBL/GenBank/DDBJ whole genome shotgun (WGS) entry which is preliminary data.</text>
</comment>
<evidence type="ECO:0000313" key="3">
    <source>
        <dbReference type="EMBL" id="GAA1707348.1"/>
    </source>
</evidence>
<name>A0ABP4UQ31_9MICO</name>
<evidence type="ECO:0000256" key="2">
    <source>
        <dbReference type="SAM" id="Phobius"/>
    </source>
</evidence>
<sequence length="55" mass="5721">MSASDSLVSGNVTSPEPKDPNTKRNWLLYVGVALLAAGVGVLVYAAFAHYTAAIL</sequence>
<keyword evidence="4" id="KW-1185">Reference proteome</keyword>
<evidence type="ECO:0000313" key="4">
    <source>
        <dbReference type="Proteomes" id="UP001501690"/>
    </source>
</evidence>
<evidence type="ECO:0000256" key="1">
    <source>
        <dbReference type="SAM" id="MobiDB-lite"/>
    </source>
</evidence>
<feature type="transmembrane region" description="Helical" evidence="2">
    <location>
        <begin position="26"/>
        <end position="47"/>
    </location>
</feature>
<keyword evidence="2" id="KW-0812">Transmembrane</keyword>
<keyword evidence="2" id="KW-1133">Transmembrane helix</keyword>
<feature type="region of interest" description="Disordered" evidence="1">
    <location>
        <begin position="1"/>
        <end position="23"/>
    </location>
</feature>
<feature type="compositionally biased region" description="Polar residues" evidence="1">
    <location>
        <begin position="1"/>
        <end position="14"/>
    </location>
</feature>
<dbReference type="EMBL" id="BAAAPL010000002">
    <property type="protein sequence ID" value="GAA1707348.1"/>
    <property type="molecule type" value="Genomic_DNA"/>
</dbReference>
<reference evidence="4" key="1">
    <citation type="journal article" date="2019" name="Int. J. Syst. Evol. Microbiol.">
        <title>The Global Catalogue of Microorganisms (GCM) 10K type strain sequencing project: providing services to taxonomists for standard genome sequencing and annotation.</title>
        <authorList>
            <consortium name="The Broad Institute Genomics Platform"/>
            <consortium name="The Broad Institute Genome Sequencing Center for Infectious Disease"/>
            <person name="Wu L."/>
            <person name="Ma J."/>
        </authorList>
    </citation>
    <scope>NUCLEOTIDE SEQUENCE [LARGE SCALE GENOMIC DNA]</scope>
    <source>
        <strain evidence="4">JCM 15577</strain>
    </source>
</reference>
<keyword evidence="2" id="KW-0472">Membrane</keyword>
<protein>
    <submittedName>
        <fullName evidence="3">Uncharacterized protein</fullName>
    </submittedName>
</protein>
<proteinExistence type="predicted"/>
<accession>A0ABP4UQ31</accession>
<dbReference type="Proteomes" id="UP001501690">
    <property type="component" value="Unassembled WGS sequence"/>
</dbReference>